<evidence type="ECO:0000313" key="4">
    <source>
        <dbReference type="RefSeq" id="XP_031554818.1"/>
    </source>
</evidence>
<sequence>MAFRMIWMTLVFWSCGDILLSEGSAANQTNSTQNYTLVASSTPQTISPTTTSSQDSLLTTSIVSKSSSPFASSTFNSSLAANSTVSPIEPSSTIVQASSSLSGDTLQISAGQGSSSGGQTRYVILPPQNERRDFTLVANTKLHWVRYLQDKSGPEFSVLKQHVEDHLNDMYKDVSGFIKSEVEEFVEEKVTFEAIIYTKSTEQVSKSDLQAPLNKVMASEDSNQLKIFAFEITPRFNEMPSGGNLAPSLSLPKAEKVETVDGIMDFLRGFGGMLALIFVFATIGFIKYRACNYKKKQNSDQKVSLQEAYDNEITE</sequence>
<name>A0A6P8HIX3_ACTTE</name>
<keyword evidence="1" id="KW-0472">Membrane</keyword>
<evidence type="ECO:0000256" key="2">
    <source>
        <dbReference type="SAM" id="SignalP"/>
    </source>
</evidence>
<feature type="chain" id="PRO_5028055520" evidence="2">
    <location>
        <begin position="26"/>
        <end position="315"/>
    </location>
</feature>
<dbReference type="InParanoid" id="A0A6P8HIX3"/>
<dbReference type="OrthoDB" id="10339925at2759"/>
<evidence type="ECO:0000256" key="1">
    <source>
        <dbReference type="SAM" id="Phobius"/>
    </source>
</evidence>
<gene>
    <name evidence="4" type="primary">LOC116291748</name>
</gene>
<dbReference type="GeneID" id="116291748"/>
<keyword evidence="1" id="KW-1133">Transmembrane helix</keyword>
<feature type="transmembrane region" description="Helical" evidence="1">
    <location>
        <begin position="266"/>
        <end position="286"/>
    </location>
</feature>
<accession>A0A6P8HIX3</accession>
<dbReference type="RefSeq" id="XP_031554818.1">
    <property type="nucleotide sequence ID" value="XM_031698958.1"/>
</dbReference>
<organism evidence="3 4">
    <name type="scientific">Actinia tenebrosa</name>
    <name type="common">Australian red waratah sea anemone</name>
    <dbReference type="NCBI Taxonomy" id="6105"/>
    <lineage>
        <taxon>Eukaryota</taxon>
        <taxon>Metazoa</taxon>
        <taxon>Cnidaria</taxon>
        <taxon>Anthozoa</taxon>
        <taxon>Hexacorallia</taxon>
        <taxon>Actiniaria</taxon>
        <taxon>Actiniidae</taxon>
        <taxon>Actinia</taxon>
    </lineage>
</organism>
<keyword evidence="1" id="KW-0812">Transmembrane</keyword>
<dbReference type="AlphaFoldDB" id="A0A6P8HIX3"/>
<dbReference type="KEGG" id="aten:116291748"/>
<protein>
    <submittedName>
        <fullName evidence="4">Uncharacterized protein LOC116291748</fullName>
    </submittedName>
</protein>
<proteinExistence type="predicted"/>
<reference evidence="4" key="1">
    <citation type="submission" date="2025-08" db="UniProtKB">
        <authorList>
            <consortium name="RefSeq"/>
        </authorList>
    </citation>
    <scope>IDENTIFICATION</scope>
    <source>
        <tissue evidence="4">Tentacle</tissue>
    </source>
</reference>
<evidence type="ECO:0000313" key="3">
    <source>
        <dbReference type="Proteomes" id="UP000515163"/>
    </source>
</evidence>
<keyword evidence="2" id="KW-0732">Signal</keyword>
<feature type="signal peptide" evidence="2">
    <location>
        <begin position="1"/>
        <end position="25"/>
    </location>
</feature>
<keyword evidence="3" id="KW-1185">Reference proteome</keyword>
<dbReference type="Proteomes" id="UP000515163">
    <property type="component" value="Unplaced"/>
</dbReference>